<dbReference type="PANTHER" id="PTHR42736">
    <property type="entry name" value="PROTEIN-GLUTAMINE GAMMA-GLUTAMYLTRANSFERASE"/>
    <property type="match status" value="1"/>
</dbReference>
<proteinExistence type="predicted"/>
<keyword evidence="4" id="KW-1185">Reference proteome</keyword>
<dbReference type="RefSeq" id="WP_121009571.1">
    <property type="nucleotide sequence ID" value="NZ_RCCJ01000001.1"/>
</dbReference>
<evidence type="ECO:0000259" key="2">
    <source>
        <dbReference type="SMART" id="SM00460"/>
    </source>
</evidence>
<dbReference type="AlphaFoldDB" id="A0A497XTK2"/>
<keyword evidence="1" id="KW-0812">Transmembrane</keyword>
<keyword evidence="1" id="KW-0472">Membrane</keyword>
<dbReference type="OrthoDB" id="9804872at2"/>
<keyword evidence="1" id="KW-1133">Transmembrane helix</keyword>
<dbReference type="PROSITE" id="PS51257">
    <property type="entry name" value="PROKAR_LIPOPROTEIN"/>
    <property type="match status" value="1"/>
</dbReference>
<organism evidence="3 4">
    <name type="scientific">Hydrogenivirga caldilitoris</name>
    <dbReference type="NCBI Taxonomy" id="246264"/>
    <lineage>
        <taxon>Bacteria</taxon>
        <taxon>Pseudomonadati</taxon>
        <taxon>Aquificota</taxon>
        <taxon>Aquificia</taxon>
        <taxon>Aquificales</taxon>
        <taxon>Aquificaceae</taxon>
        <taxon>Hydrogenivirga</taxon>
    </lineage>
</organism>
<feature type="transmembrane region" description="Helical" evidence="1">
    <location>
        <begin position="126"/>
        <end position="148"/>
    </location>
</feature>
<dbReference type="PANTHER" id="PTHR42736:SF1">
    <property type="entry name" value="PROTEIN-GLUTAMINE GAMMA-GLUTAMYLTRANSFERASE"/>
    <property type="match status" value="1"/>
</dbReference>
<dbReference type="InterPro" id="IPR021878">
    <property type="entry name" value="TgpA_N"/>
</dbReference>
<feature type="transmembrane region" description="Helical" evidence="1">
    <location>
        <begin position="103"/>
        <end position="120"/>
    </location>
</feature>
<dbReference type="InterPro" id="IPR052901">
    <property type="entry name" value="Bact_TGase-like"/>
</dbReference>
<dbReference type="Gene3D" id="3.10.620.30">
    <property type="match status" value="1"/>
</dbReference>
<name>A0A497XTK2_9AQUI</name>
<dbReference type="InterPro" id="IPR002931">
    <property type="entry name" value="Transglutaminase-like"/>
</dbReference>
<protein>
    <submittedName>
        <fullName evidence="3">Transglutaminase-like putative cysteine protease</fullName>
    </submittedName>
</protein>
<dbReference type="Proteomes" id="UP000267841">
    <property type="component" value="Unassembled WGS sequence"/>
</dbReference>
<accession>A0A497XTK2</accession>
<dbReference type="SUPFAM" id="SSF54001">
    <property type="entry name" value="Cysteine proteinases"/>
    <property type="match status" value="1"/>
</dbReference>
<evidence type="ECO:0000313" key="4">
    <source>
        <dbReference type="Proteomes" id="UP000267841"/>
    </source>
</evidence>
<feature type="domain" description="Transglutaminase-like" evidence="2">
    <location>
        <begin position="400"/>
        <end position="470"/>
    </location>
</feature>
<sequence length="629" mass="72648">MLSAKKVSLGLTYLVAIGCFLGLYGIANQIYFFLLLFFFLLGLFNEWKFNVYMPRWMLNTGGILVSLLFLSELSLENVVNPFANMILLLLAIKSLEDKKPRDIYQMLLLSLFGVALSTTFRLDLSFLFFFLYELFIGSVAFMLTNVYANVGDKPLQREFLFRYLKFSIAFPIVVAFATVPFFLILPRAQTPLFDLFAKQEKGLVSGISNEVELGKVGEIQQDNTVVFRVYGEVPEDAYWRVSVFDTLMNTKWVNTLSEKERVANLPASGKIYRYTVILEPTYDTFLPLLDYPLKILRLEGMKADYTRNKGGYYESTKPINRPVRYRAVSTEDYPRDPVSQVYLDVPPDVPESVRKLAKELSKGKSKPKEKVESVRSFFRKGFSYSLKLDKPEGDPVEYFLFKAKRGNCEYFASSTALLLRLMGMPARVVGGFKGFIKNEYGDYYIVTNSMAHVWVEANFDGRWTRVDTTPSYLSPAVRNISKLHLLRDAIISFWYENVVDFSAQKQVSLLRNLLREAKTLSLSKVKSALLPVLYLITALLLSYVLFMFYVNRVRKTPENLYRLLVARLSRLEGENLKGLLPEELLKRVEGKMYGKEASFIVHLYQRHRFSPYRVTKRELEHAYRVLRKI</sequence>
<feature type="transmembrane region" description="Helical" evidence="1">
    <location>
        <begin position="7"/>
        <end position="24"/>
    </location>
</feature>
<feature type="transmembrane region" description="Helical" evidence="1">
    <location>
        <begin position="528"/>
        <end position="550"/>
    </location>
</feature>
<dbReference type="Pfam" id="PF01841">
    <property type="entry name" value="Transglut_core"/>
    <property type="match status" value="1"/>
</dbReference>
<keyword evidence="3" id="KW-0645">Protease</keyword>
<dbReference type="InterPro" id="IPR038765">
    <property type="entry name" value="Papain-like_cys_pep_sf"/>
</dbReference>
<comment type="caution">
    <text evidence="3">The sequence shown here is derived from an EMBL/GenBank/DDBJ whole genome shotgun (WGS) entry which is preliminary data.</text>
</comment>
<dbReference type="GO" id="GO:0006508">
    <property type="term" value="P:proteolysis"/>
    <property type="evidence" value="ECO:0007669"/>
    <property type="project" value="UniProtKB-KW"/>
</dbReference>
<dbReference type="EMBL" id="RCCJ01000001">
    <property type="protein sequence ID" value="RLJ70253.1"/>
    <property type="molecule type" value="Genomic_DNA"/>
</dbReference>
<reference evidence="3 4" key="1">
    <citation type="submission" date="2018-10" db="EMBL/GenBank/DDBJ databases">
        <title>Genomic Encyclopedia of Archaeal and Bacterial Type Strains, Phase II (KMG-II): from individual species to whole genera.</title>
        <authorList>
            <person name="Goeker M."/>
        </authorList>
    </citation>
    <scope>NUCLEOTIDE SEQUENCE [LARGE SCALE GENOMIC DNA]</scope>
    <source>
        <strain evidence="3 4">DSM 16510</strain>
    </source>
</reference>
<dbReference type="GO" id="GO:0008233">
    <property type="term" value="F:peptidase activity"/>
    <property type="evidence" value="ECO:0007669"/>
    <property type="project" value="UniProtKB-KW"/>
</dbReference>
<keyword evidence="3" id="KW-0378">Hydrolase</keyword>
<evidence type="ECO:0000256" key="1">
    <source>
        <dbReference type="SAM" id="Phobius"/>
    </source>
</evidence>
<dbReference type="SMART" id="SM00460">
    <property type="entry name" value="TGc"/>
    <property type="match status" value="1"/>
</dbReference>
<feature type="transmembrane region" description="Helical" evidence="1">
    <location>
        <begin position="160"/>
        <end position="185"/>
    </location>
</feature>
<gene>
    <name evidence="3" type="ORF">BCF55_0519</name>
</gene>
<evidence type="ECO:0000313" key="3">
    <source>
        <dbReference type="EMBL" id="RLJ70253.1"/>
    </source>
</evidence>
<dbReference type="Pfam" id="PF11992">
    <property type="entry name" value="TgpA_N"/>
    <property type="match status" value="1"/>
</dbReference>
<feature type="transmembrane region" description="Helical" evidence="1">
    <location>
        <begin position="30"/>
        <end position="49"/>
    </location>
</feature>